<comment type="catalytic activity">
    <reaction evidence="6">
        <text>propanoyl-CoA + oxaloacetate + H2O = (2S,3S)-2-methylcitrate + CoA + H(+)</text>
        <dbReference type="Rhea" id="RHEA:23780"/>
        <dbReference type="ChEBI" id="CHEBI:15377"/>
        <dbReference type="ChEBI" id="CHEBI:15378"/>
        <dbReference type="ChEBI" id="CHEBI:16452"/>
        <dbReference type="ChEBI" id="CHEBI:57287"/>
        <dbReference type="ChEBI" id="CHEBI:57392"/>
        <dbReference type="ChEBI" id="CHEBI:58853"/>
        <dbReference type="EC" id="2.3.3.5"/>
    </reaction>
</comment>
<evidence type="ECO:0000256" key="11">
    <source>
        <dbReference type="SAM" id="MobiDB-lite"/>
    </source>
</evidence>
<dbReference type="AlphaFoldDB" id="A0A2D2LV44"/>
<evidence type="ECO:0000256" key="2">
    <source>
        <dbReference type="ARBA" id="ARBA00005026"/>
    </source>
</evidence>
<dbReference type="FunFam" id="1.10.230.10:FF:000003">
    <property type="entry name" value="Citrate synthase"/>
    <property type="match status" value="1"/>
</dbReference>
<dbReference type="GO" id="GO:0005975">
    <property type="term" value="P:carbohydrate metabolic process"/>
    <property type="evidence" value="ECO:0007669"/>
    <property type="project" value="TreeGrafter"/>
</dbReference>
<dbReference type="GO" id="GO:0005737">
    <property type="term" value="C:cytoplasm"/>
    <property type="evidence" value="ECO:0007669"/>
    <property type="project" value="InterPro"/>
</dbReference>
<dbReference type="UniPathway" id="UPA00223">
    <property type="reaction ID" value="UER00717"/>
</dbReference>
<dbReference type="GO" id="GO:0050440">
    <property type="term" value="F:2-methylcitrate synthase activity"/>
    <property type="evidence" value="ECO:0007669"/>
    <property type="project" value="UniProtKB-EC"/>
</dbReference>
<protein>
    <recommendedName>
        <fullName evidence="8">Citrate synthase</fullName>
    </recommendedName>
</protein>
<evidence type="ECO:0000256" key="4">
    <source>
        <dbReference type="ARBA" id="ARBA00022532"/>
    </source>
</evidence>
<dbReference type="NCBIfam" id="TIGR01800">
    <property type="entry name" value="cit_synth_II"/>
    <property type="match status" value="1"/>
</dbReference>
<dbReference type="RefSeq" id="WP_100270142.1">
    <property type="nucleotide sequence ID" value="NZ_CP024443.1"/>
</dbReference>
<dbReference type="GO" id="GO:0006099">
    <property type="term" value="P:tricarboxylic acid cycle"/>
    <property type="evidence" value="ECO:0007669"/>
    <property type="project" value="UniProtKB-UniPathway"/>
</dbReference>
<evidence type="ECO:0000256" key="3">
    <source>
        <dbReference type="ARBA" id="ARBA00010566"/>
    </source>
</evidence>
<keyword evidence="5 8" id="KW-0808">Transferase</keyword>
<dbReference type="InterPro" id="IPR002020">
    <property type="entry name" value="Citrate_synthase"/>
</dbReference>
<evidence type="ECO:0000256" key="1">
    <source>
        <dbReference type="ARBA" id="ARBA00004751"/>
    </source>
</evidence>
<organism evidence="12 13">
    <name type="scientific">Faucicola osloensis</name>
    <name type="common">Moraxella osloensis</name>
    <dbReference type="NCBI Taxonomy" id="34062"/>
    <lineage>
        <taxon>Bacteria</taxon>
        <taxon>Pseudomonadati</taxon>
        <taxon>Pseudomonadota</taxon>
        <taxon>Gammaproteobacteria</taxon>
        <taxon>Moraxellales</taxon>
        <taxon>Moraxellaceae</taxon>
        <taxon>Faucicola</taxon>
    </lineage>
</organism>
<feature type="region of interest" description="Disordered" evidence="11">
    <location>
        <begin position="1"/>
        <end position="24"/>
    </location>
</feature>
<feature type="active site" evidence="9">
    <location>
        <position position="275"/>
    </location>
</feature>
<dbReference type="InterPro" id="IPR016143">
    <property type="entry name" value="Citrate_synth-like_sm_a-sub"/>
</dbReference>
<dbReference type="Pfam" id="PF00285">
    <property type="entry name" value="Citrate_synt"/>
    <property type="match status" value="1"/>
</dbReference>
<evidence type="ECO:0000256" key="9">
    <source>
        <dbReference type="PIRSR" id="PIRSR001369-1"/>
    </source>
</evidence>
<comment type="pathway">
    <text evidence="1">Carbohydrate metabolism; tricarboxylic acid cycle; isocitrate from oxaloacetate: step 1/2.</text>
</comment>
<comment type="similarity">
    <text evidence="3 8 10">Belongs to the citrate synthase family.</text>
</comment>
<proteinExistence type="inferred from homology"/>
<dbReference type="InterPro" id="IPR011278">
    <property type="entry name" value="2-MeCitrate/Citrate_synth_II"/>
</dbReference>
<keyword evidence="4" id="KW-0816">Tricarboxylic acid cycle</keyword>
<dbReference type="Proteomes" id="UP000229340">
    <property type="component" value="Chromosome"/>
</dbReference>
<dbReference type="NCBIfam" id="NF009006">
    <property type="entry name" value="PRK12351.1"/>
    <property type="match status" value="1"/>
</dbReference>
<dbReference type="InterPro" id="IPR036969">
    <property type="entry name" value="Citrate_synthase_sf"/>
</dbReference>
<dbReference type="EMBL" id="CP024443">
    <property type="protein sequence ID" value="ATR78895.1"/>
    <property type="molecule type" value="Genomic_DNA"/>
</dbReference>
<accession>A0A2D2LV44</accession>
<dbReference type="InterPro" id="IPR024176">
    <property type="entry name" value="Citrate_synthase_bac-typ"/>
</dbReference>
<dbReference type="Gene3D" id="1.10.230.10">
    <property type="entry name" value="Cytochrome P450-Terp, domain 2"/>
    <property type="match status" value="1"/>
</dbReference>
<dbReference type="GO" id="GO:0036440">
    <property type="term" value="F:citrate synthase activity"/>
    <property type="evidence" value="ECO:0007669"/>
    <property type="project" value="UniProtKB-EC"/>
</dbReference>
<evidence type="ECO:0000256" key="5">
    <source>
        <dbReference type="ARBA" id="ARBA00022679"/>
    </source>
</evidence>
<dbReference type="PANTHER" id="PTHR11739">
    <property type="entry name" value="CITRATE SYNTHASE"/>
    <property type="match status" value="1"/>
</dbReference>
<dbReference type="Gene3D" id="1.10.580.10">
    <property type="entry name" value="Citrate Synthase, domain 1"/>
    <property type="match status" value="1"/>
</dbReference>
<reference evidence="13" key="1">
    <citation type="submission" date="2017-11" db="EMBL/GenBank/DDBJ databases">
        <title>Complete genome sequence of Moraxella osloensis NP7 isolated from human skin.</title>
        <authorList>
            <person name="Lee K."/>
            <person name="Lim J.Y."/>
            <person name="Hwang I."/>
        </authorList>
    </citation>
    <scope>NUCLEOTIDE SEQUENCE [LARGE SCALE GENOMIC DNA]</scope>
    <source>
        <strain evidence="13">NP7</strain>
    </source>
</reference>
<dbReference type="PRINTS" id="PR00143">
    <property type="entry name" value="CITRTSNTHASE"/>
</dbReference>
<dbReference type="STRING" id="34062.AXE82_02420"/>
<evidence type="ECO:0000256" key="8">
    <source>
        <dbReference type="PIRNR" id="PIRNR001369"/>
    </source>
</evidence>
<gene>
    <name evidence="12" type="ORF">NP7_06270</name>
</gene>
<evidence type="ECO:0000313" key="13">
    <source>
        <dbReference type="Proteomes" id="UP000229340"/>
    </source>
</evidence>
<comment type="pathway">
    <text evidence="2">Organic acid metabolism; propanoate degradation.</text>
</comment>
<feature type="active site" evidence="9">
    <location>
        <position position="326"/>
    </location>
</feature>
<evidence type="ECO:0000256" key="7">
    <source>
        <dbReference type="ARBA" id="ARBA00049288"/>
    </source>
</evidence>
<dbReference type="InterPro" id="IPR016142">
    <property type="entry name" value="Citrate_synth-like_lrg_a-sub"/>
</dbReference>
<dbReference type="PIRSF" id="PIRSF001369">
    <property type="entry name" value="Citrate_synth"/>
    <property type="match status" value="1"/>
</dbReference>
<dbReference type="SUPFAM" id="SSF48256">
    <property type="entry name" value="Citrate synthase"/>
    <property type="match status" value="1"/>
</dbReference>
<dbReference type="InterPro" id="IPR019810">
    <property type="entry name" value="Citrate_synthase_AS"/>
</dbReference>
<evidence type="ECO:0000256" key="6">
    <source>
        <dbReference type="ARBA" id="ARBA00049052"/>
    </source>
</evidence>
<dbReference type="GO" id="GO:0019679">
    <property type="term" value="P:propionate metabolic process, methylcitrate cycle"/>
    <property type="evidence" value="ECO:0007669"/>
    <property type="project" value="TreeGrafter"/>
</dbReference>
<sequence length="390" mass="43033">MSKDTPVTDATDNKPKPKKSVALSGVPAGNTALCTVGRTGNDLSYRGYDILDLAKDSEFEEVAHLLIHGHLPNRHELAAYKKKLKTLRNLPVNVLAVLEALPAHAHPMDVMRTGVSALGCTLPERESQPVAEARDIADKLIASLGSMLLYWYHYSHNGKVISLESDQDSIGGHFLELLQGEAPSESHIKAMHISLILYAEHEFNASTFTSRVITGTGSDMYSAISGAIGALKGPKHGGANEVAYDIQKRYRNADDAEKDILERLEKKEVIIGFGHPVYTVSDPRNVVIKEVARNLSKETGDMTLFDVAERLETVMWDNKKMFPNLDWFSAVSYHKMGVPTAMFTPLFVIARTAGWSAHVLEQRADGKIIRPSANYTGPDDQKFVPLDERQ</sequence>
<dbReference type="PANTHER" id="PTHR11739:SF25">
    <property type="entry name" value="CITRATE SYNTHASE-RELATED PROTEIN DDB_G0287281"/>
    <property type="match status" value="1"/>
</dbReference>
<name>A0A2D2LV44_FAUOS</name>
<dbReference type="PROSITE" id="PS00480">
    <property type="entry name" value="CITRATE_SYNTHASE"/>
    <property type="match status" value="1"/>
</dbReference>
<evidence type="ECO:0000256" key="10">
    <source>
        <dbReference type="RuleBase" id="RU003406"/>
    </source>
</evidence>
<evidence type="ECO:0000313" key="12">
    <source>
        <dbReference type="EMBL" id="ATR78895.1"/>
    </source>
</evidence>
<comment type="catalytic activity">
    <reaction evidence="7">
        <text>oxaloacetate + acetyl-CoA + H2O = citrate + CoA + H(+)</text>
        <dbReference type="Rhea" id="RHEA:16845"/>
        <dbReference type="ChEBI" id="CHEBI:15377"/>
        <dbReference type="ChEBI" id="CHEBI:15378"/>
        <dbReference type="ChEBI" id="CHEBI:16452"/>
        <dbReference type="ChEBI" id="CHEBI:16947"/>
        <dbReference type="ChEBI" id="CHEBI:57287"/>
        <dbReference type="ChEBI" id="CHEBI:57288"/>
        <dbReference type="EC" id="2.3.3.16"/>
    </reaction>
</comment>